<dbReference type="Proteomes" id="UP000887013">
    <property type="component" value="Unassembled WGS sequence"/>
</dbReference>
<keyword evidence="3" id="KW-1185">Reference proteome</keyword>
<organism evidence="2 3">
    <name type="scientific">Nephila pilipes</name>
    <name type="common">Giant wood spider</name>
    <name type="synonym">Nephila maculata</name>
    <dbReference type="NCBI Taxonomy" id="299642"/>
    <lineage>
        <taxon>Eukaryota</taxon>
        <taxon>Metazoa</taxon>
        <taxon>Ecdysozoa</taxon>
        <taxon>Arthropoda</taxon>
        <taxon>Chelicerata</taxon>
        <taxon>Arachnida</taxon>
        <taxon>Araneae</taxon>
        <taxon>Araneomorphae</taxon>
        <taxon>Entelegynae</taxon>
        <taxon>Araneoidea</taxon>
        <taxon>Nephilidae</taxon>
        <taxon>Nephila</taxon>
    </lineage>
</organism>
<sequence length="148" mass="16579">MFFDTVARFSDDNGTREGTPRGGELARLDSERTLRSTHAIRNDRLLSNVKNHIGVVLKSARAVHECLGISRLTLASLPVRRGTFVFSKWVLMMTRTGNGSWGPKRESCPTPETSRVVARCGSFACHTENTDRILDTFRNQSAQLQKRS</sequence>
<evidence type="ECO:0000313" key="3">
    <source>
        <dbReference type="Proteomes" id="UP000887013"/>
    </source>
</evidence>
<accession>A0A8X6QQY4</accession>
<evidence type="ECO:0000256" key="1">
    <source>
        <dbReference type="SAM" id="MobiDB-lite"/>
    </source>
</evidence>
<reference evidence="2" key="1">
    <citation type="submission" date="2020-08" db="EMBL/GenBank/DDBJ databases">
        <title>Multicomponent nature underlies the extraordinary mechanical properties of spider dragline silk.</title>
        <authorList>
            <person name="Kono N."/>
            <person name="Nakamura H."/>
            <person name="Mori M."/>
            <person name="Yoshida Y."/>
            <person name="Ohtoshi R."/>
            <person name="Malay A.D."/>
            <person name="Moran D.A.P."/>
            <person name="Tomita M."/>
            <person name="Numata K."/>
            <person name="Arakawa K."/>
        </authorList>
    </citation>
    <scope>NUCLEOTIDE SEQUENCE</scope>
</reference>
<comment type="caution">
    <text evidence="2">The sequence shown here is derived from an EMBL/GenBank/DDBJ whole genome shotgun (WGS) entry which is preliminary data.</text>
</comment>
<protein>
    <submittedName>
        <fullName evidence="2">Uncharacterized protein</fullName>
    </submittedName>
</protein>
<gene>
    <name evidence="2" type="ORF">NPIL_417121</name>
</gene>
<evidence type="ECO:0000313" key="2">
    <source>
        <dbReference type="EMBL" id="GFU38434.1"/>
    </source>
</evidence>
<feature type="compositionally biased region" description="Basic and acidic residues" evidence="1">
    <location>
        <begin position="9"/>
        <end position="23"/>
    </location>
</feature>
<proteinExistence type="predicted"/>
<feature type="region of interest" description="Disordered" evidence="1">
    <location>
        <begin position="1"/>
        <end position="23"/>
    </location>
</feature>
<dbReference type="AlphaFoldDB" id="A0A8X6QQY4"/>
<name>A0A8X6QQY4_NEPPI</name>
<dbReference type="EMBL" id="BMAW01035120">
    <property type="protein sequence ID" value="GFU38434.1"/>
    <property type="molecule type" value="Genomic_DNA"/>
</dbReference>